<gene>
    <name evidence="11" type="ORF">AA2016_5146</name>
</gene>
<feature type="domain" description="L,D-TPase catalytic" evidence="10">
    <location>
        <begin position="112"/>
        <end position="259"/>
    </location>
</feature>
<dbReference type="PANTHER" id="PTHR30582:SF24">
    <property type="entry name" value="L,D-TRANSPEPTIDASE ERFK_SRFK-RELATED"/>
    <property type="match status" value="1"/>
</dbReference>
<evidence type="ECO:0000256" key="7">
    <source>
        <dbReference type="ARBA" id="ARBA00022984"/>
    </source>
</evidence>
<evidence type="ECO:0000256" key="8">
    <source>
        <dbReference type="ARBA" id="ARBA00023316"/>
    </source>
</evidence>
<reference evidence="11 12" key="1">
    <citation type="submission" date="2016-03" db="EMBL/GenBank/DDBJ databases">
        <title>Complete genome of Aminobacter aminovorans KCTC 2477.</title>
        <authorList>
            <person name="Kim K.M."/>
        </authorList>
    </citation>
    <scope>NUCLEOTIDE SEQUENCE [LARGE SCALE GENOMIC DNA]</scope>
    <source>
        <strain evidence="11 12">KCTC 2477</strain>
    </source>
</reference>
<sequence>MLRALQQIEIALEASMSTFTRRRLLALAATGAASAVLSACSTTSSQRAASVPAFPAAPPPPTMRNDPSFADPEMMYAPVNDNGYDIPGVPFKKIDPRYYRQVVTDPTGEAPGTVVIDTAGHFLYVVADNGEAIRYGVGLGRAGFEWAGRGVIEWKQTWPRWFPPNEMIDRQPELEKYRARQIPGKNEWEGGMQPGVQNPLGARALYIFQDGKDTLYRLHGSPEWASIGKSVSSGCVRLINQDVIDLYGRVPDGTPIVVTNGLQMVANPVAQQPIQQDSWRL</sequence>
<organism evidence="11 12">
    <name type="scientific">Aminobacter aminovorans</name>
    <name type="common">Chelatobacter heintzii</name>
    <dbReference type="NCBI Taxonomy" id="83263"/>
    <lineage>
        <taxon>Bacteria</taxon>
        <taxon>Pseudomonadati</taxon>
        <taxon>Pseudomonadota</taxon>
        <taxon>Alphaproteobacteria</taxon>
        <taxon>Hyphomicrobiales</taxon>
        <taxon>Phyllobacteriaceae</taxon>
        <taxon>Aminobacter</taxon>
    </lineage>
</organism>
<evidence type="ECO:0000256" key="3">
    <source>
        <dbReference type="ARBA" id="ARBA00022676"/>
    </source>
</evidence>
<dbReference type="InterPro" id="IPR006311">
    <property type="entry name" value="TAT_signal"/>
</dbReference>
<keyword evidence="7 9" id="KW-0573">Peptidoglycan synthesis</keyword>
<dbReference type="CDD" id="cd16913">
    <property type="entry name" value="YkuD_like"/>
    <property type="match status" value="1"/>
</dbReference>
<dbReference type="InterPro" id="IPR038063">
    <property type="entry name" value="Transpep_catalytic_dom"/>
</dbReference>
<evidence type="ECO:0000256" key="9">
    <source>
        <dbReference type="PROSITE-ProRule" id="PRU01373"/>
    </source>
</evidence>
<evidence type="ECO:0000256" key="6">
    <source>
        <dbReference type="ARBA" id="ARBA00022960"/>
    </source>
</evidence>
<dbReference type="AlphaFoldDB" id="A0AAC9ASZ8"/>
<protein>
    <submittedName>
        <fullName evidence="11">ErfK/YbiS/YcfS/YnhG</fullName>
    </submittedName>
</protein>
<comment type="pathway">
    <text evidence="1 9">Cell wall biogenesis; peptidoglycan biosynthesis.</text>
</comment>
<dbReference type="InterPro" id="IPR050979">
    <property type="entry name" value="LD-transpeptidase"/>
</dbReference>
<evidence type="ECO:0000256" key="2">
    <source>
        <dbReference type="ARBA" id="ARBA00005992"/>
    </source>
</evidence>
<evidence type="ECO:0000313" key="12">
    <source>
        <dbReference type="Proteomes" id="UP000075755"/>
    </source>
</evidence>
<dbReference type="Proteomes" id="UP000075755">
    <property type="component" value="Chromosome"/>
</dbReference>
<dbReference type="SUPFAM" id="SSF141523">
    <property type="entry name" value="L,D-transpeptidase catalytic domain-like"/>
    <property type="match status" value="1"/>
</dbReference>
<evidence type="ECO:0000256" key="4">
    <source>
        <dbReference type="ARBA" id="ARBA00022679"/>
    </source>
</evidence>
<keyword evidence="5" id="KW-0378">Hydrolase</keyword>
<dbReference type="PANTHER" id="PTHR30582">
    <property type="entry name" value="L,D-TRANSPEPTIDASE"/>
    <property type="match status" value="1"/>
</dbReference>
<evidence type="ECO:0000313" key="11">
    <source>
        <dbReference type="EMBL" id="AMS44053.1"/>
    </source>
</evidence>
<feature type="active site" description="Nucleophile" evidence="9">
    <location>
        <position position="235"/>
    </location>
</feature>
<dbReference type="GO" id="GO:0016757">
    <property type="term" value="F:glycosyltransferase activity"/>
    <property type="evidence" value="ECO:0007669"/>
    <property type="project" value="UniProtKB-KW"/>
</dbReference>
<dbReference type="GO" id="GO:0018104">
    <property type="term" value="P:peptidoglycan-protein cross-linking"/>
    <property type="evidence" value="ECO:0007669"/>
    <property type="project" value="TreeGrafter"/>
</dbReference>
<evidence type="ECO:0000256" key="5">
    <source>
        <dbReference type="ARBA" id="ARBA00022801"/>
    </source>
</evidence>
<keyword evidence="8 9" id="KW-0961">Cell wall biogenesis/degradation</keyword>
<comment type="similarity">
    <text evidence="2">Belongs to the YkuD family.</text>
</comment>
<dbReference type="GO" id="GO:0008360">
    <property type="term" value="P:regulation of cell shape"/>
    <property type="evidence" value="ECO:0007669"/>
    <property type="project" value="UniProtKB-UniRule"/>
</dbReference>
<keyword evidence="6 9" id="KW-0133">Cell shape</keyword>
<proteinExistence type="inferred from homology"/>
<dbReference type="PROSITE" id="PS51318">
    <property type="entry name" value="TAT"/>
    <property type="match status" value="1"/>
</dbReference>
<dbReference type="GO" id="GO:0005576">
    <property type="term" value="C:extracellular region"/>
    <property type="evidence" value="ECO:0007669"/>
    <property type="project" value="TreeGrafter"/>
</dbReference>
<keyword evidence="4" id="KW-0808">Transferase</keyword>
<dbReference type="Gene3D" id="2.40.440.10">
    <property type="entry name" value="L,D-transpeptidase catalytic domain-like"/>
    <property type="match status" value="1"/>
</dbReference>
<evidence type="ECO:0000256" key="1">
    <source>
        <dbReference type="ARBA" id="ARBA00004752"/>
    </source>
</evidence>
<accession>A0AAC9ASZ8</accession>
<dbReference type="InterPro" id="IPR005490">
    <property type="entry name" value="LD_TPept_cat_dom"/>
</dbReference>
<name>A0AAC9ASZ8_AMIAI</name>
<dbReference type="GO" id="GO:0071972">
    <property type="term" value="F:peptidoglycan L,D-transpeptidase activity"/>
    <property type="evidence" value="ECO:0007669"/>
    <property type="project" value="TreeGrafter"/>
</dbReference>
<dbReference type="PROSITE" id="PS52029">
    <property type="entry name" value="LD_TPASE"/>
    <property type="match status" value="1"/>
</dbReference>
<feature type="active site" description="Proton donor/acceptor" evidence="9">
    <location>
        <position position="219"/>
    </location>
</feature>
<evidence type="ECO:0000259" key="10">
    <source>
        <dbReference type="PROSITE" id="PS52029"/>
    </source>
</evidence>
<dbReference type="KEGG" id="aak:AA2016_5146"/>
<keyword evidence="3" id="KW-0328">Glycosyltransferase</keyword>
<dbReference type="Pfam" id="PF03734">
    <property type="entry name" value="YkuD"/>
    <property type="match status" value="1"/>
</dbReference>
<dbReference type="EMBL" id="CP015005">
    <property type="protein sequence ID" value="AMS44053.1"/>
    <property type="molecule type" value="Genomic_DNA"/>
</dbReference>
<dbReference type="GO" id="GO:0071555">
    <property type="term" value="P:cell wall organization"/>
    <property type="evidence" value="ECO:0007669"/>
    <property type="project" value="UniProtKB-UniRule"/>
</dbReference>